<accession>A0A328ACT2</accession>
<evidence type="ECO:0008006" key="3">
    <source>
        <dbReference type="Google" id="ProtNLM"/>
    </source>
</evidence>
<evidence type="ECO:0000313" key="1">
    <source>
        <dbReference type="EMBL" id="RAK51194.1"/>
    </source>
</evidence>
<protein>
    <recommendedName>
        <fullName evidence="3">N-acetyltransferase domain-containing protein</fullName>
    </recommendedName>
</protein>
<organism evidence="1 2">
    <name type="scientific">Phenylobacterium soli</name>
    <dbReference type="NCBI Taxonomy" id="2170551"/>
    <lineage>
        <taxon>Bacteria</taxon>
        <taxon>Pseudomonadati</taxon>
        <taxon>Pseudomonadota</taxon>
        <taxon>Alphaproteobacteria</taxon>
        <taxon>Caulobacterales</taxon>
        <taxon>Caulobacteraceae</taxon>
        <taxon>Phenylobacterium</taxon>
    </lineage>
</organism>
<dbReference type="Gene3D" id="3.40.630.30">
    <property type="match status" value="1"/>
</dbReference>
<comment type="caution">
    <text evidence="1">The sequence shown here is derived from an EMBL/GenBank/DDBJ whole genome shotgun (WGS) entry which is preliminary data.</text>
</comment>
<proteinExistence type="predicted"/>
<keyword evidence="2" id="KW-1185">Reference proteome</keyword>
<reference evidence="2" key="1">
    <citation type="submission" date="2018-05" db="EMBL/GenBank/DDBJ databases">
        <authorList>
            <person name="Li X."/>
        </authorList>
    </citation>
    <scope>NUCLEOTIDE SEQUENCE [LARGE SCALE GENOMIC DNA]</scope>
    <source>
        <strain evidence="2">LX32</strain>
    </source>
</reference>
<dbReference type="AlphaFoldDB" id="A0A328ACT2"/>
<sequence>MGWRIPLTAKRLERNRTLNPFGLCQAIGVLDRNNVLIAGVVYHNWDPDCQSIELSFAADTPKWLHPSLIRDLMGYVYDTLGCNRAMAVVEMTNAPSRTFVERFGFRREGVATDGFGPGKNAVIYRLLKREWQQTRWARASLRTSIAA</sequence>
<dbReference type="Proteomes" id="UP000249254">
    <property type="component" value="Unassembled WGS sequence"/>
</dbReference>
<gene>
    <name evidence="1" type="ORF">DJ017_19745</name>
</gene>
<dbReference type="InterPro" id="IPR016181">
    <property type="entry name" value="Acyl_CoA_acyltransferase"/>
</dbReference>
<dbReference type="SUPFAM" id="SSF55729">
    <property type="entry name" value="Acyl-CoA N-acyltransferases (Nat)"/>
    <property type="match status" value="1"/>
</dbReference>
<evidence type="ECO:0000313" key="2">
    <source>
        <dbReference type="Proteomes" id="UP000249254"/>
    </source>
</evidence>
<name>A0A328ACT2_9CAUL</name>
<dbReference type="EMBL" id="QFYQ01000003">
    <property type="protein sequence ID" value="RAK51194.1"/>
    <property type="molecule type" value="Genomic_DNA"/>
</dbReference>